<keyword evidence="1" id="KW-0472">Membrane</keyword>
<comment type="caution">
    <text evidence="2">The sequence shown here is derived from an EMBL/GenBank/DDBJ whole genome shotgun (WGS) entry which is preliminary data.</text>
</comment>
<dbReference type="Proteomes" id="UP000652761">
    <property type="component" value="Unassembled WGS sequence"/>
</dbReference>
<feature type="transmembrane region" description="Helical" evidence="1">
    <location>
        <begin position="88"/>
        <end position="116"/>
    </location>
</feature>
<reference evidence="2" key="1">
    <citation type="submission" date="2017-07" db="EMBL/GenBank/DDBJ databases">
        <title>Taro Niue Genome Assembly and Annotation.</title>
        <authorList>
            <person name="Atibalentja N."/>
            <person name="Keating K."/>
            <person name="Fields C.J."/>
        </authorList>
    </citation>
    <scope>NUCLEOTIDE SEQUENCE</scope>
    <source>
        <strain evidence="2">Niue_2</strain>
        <tissue evidence="2">Leaf</tissue>
    </source>
</reference>
<dbReference type="EMBL" id="NMUH01001449">
    <property type="protein sequence ID" value="MQL92453.1"/>
    <property type="molecule type" value="Genomic_DNA"/>
</dbReference>
<feature type="transmembrane region" description="Helical" evidence="1">
    <location>
        <begin position="54"/>
        <end position="76"/>
    </location>
</feature>
<name>A0A843VJF1_COLES</name>
<evidence type="ECO:0000313" key="2">
    <source>
        <dbReference type="EMBL" id="MQL92453.1"/>
    </source>
</evidence>
<keyword evidence="1" id="KW-0812">Transmembrane</keyword>
<protein>
    <submittedName>
        <fullName evidence="2">Uncharacterized protein</fullName>
    </submittedName>
</protein>
<keyword evidence="1" id="KW-1133">Transmembrane helix</keyword>
<proteinExistence type="predicted"/>
<sequence length="124" mass="13908">MGWEKAADQGDCRILGITREEEEDGSNVCEGAEMERAEEGAETAALDTGLMEYIWLHSCAYAYIQVHMVAFRCLWLHSGAYGCIQLHMVAFSCLWLHSAAYGCVHMLMVAFMYLWLHSGAYGCI</sequence>
<keyword evidence="3" id="KW-1185">Reference proteome</keyword>
<organism evidence="2 3">
    <name type="scientific">Colocasia esculenta</name>
    <name type="common">Wild taro</name>
    <name type="synonym">Arum esculentum</name>
    <dbReference type="NCBI Taxonomy" id="4460"/>
    <lineage>
        <taxon>Eukaryota</taxon>
        <taxon>Viridiplantae</taxon>
        <taxon>Streptophyta</taxon>
        <taxon>Embryophyta</taxon>
        <taxon>Tracheophyta</taxon>
        <taxon>Spermatophyta</taxon>
        <taxon>Magnoliopsida</taxon>
        <taxon>Liliopsida</taxon>
        <taxon>Araceae</taxon>
        <taxon>Aroideae</taxon>
        <taxon>Colocasieae</taxon>
        <taxon>Colocasia</taxon>
    </lineage>
</organism>
<evidence type="ECO:0000313" key="3">
    <source>
        <dbReference type="Proteomes" id="UP000652761"/>
    </source>
</evidence>
<accession>A0A843VJF1</accession>
<gene>
    <name evidence="2" type="ORF">Taro_025078</name>
</gene>
<evidence type="ECO:0000256" key="1">
    <source>
        <dbReference type="SAM" id="Phobius"/>
    </source>
</evidence>
<dbReference type="OrthoDB" id="8964674at2759"/>
<dbReference type="AlphaFoldDB" id="A0A843VJF1"/>